<feature type="compositionally biased region" description="Basic and acidic residues" evidence="2">
    <location>
        <begin position="244"/>
        <end position="254"/>
    </location>
</feature>
<keyword evidence="6" id="KW-1185">Reference proteome</keyword>
<dbReference type="AlphaFoldDB" id="A0AAD6DBV2"/>
<evidence type="ECO:0000313" key="5">
    <source>
        <dbReference type="EMBL" id="KAJ5572789.1"/>
    </source>
</evidence>
<feature type="region of interest" description="Disordered" evidence="2">
    <location>
        <begin position="1"/>
        <end position="28"/>
    </location>
</feature>
<reference evidence="5 6" key="1">
    <citation type="journal article" date="2023" name="IMA Fungus">
        <title>Comparative genomic study of the Penicillium genus elucidates a diverse pangenome and 15 lateral gene transfer events.</title>
        <authorList>
            <person name="Petersen C."/>
            <person name="Sorensen T."/>
            <person name="Nielsen M.R."/>
            <person name="Sondergaard T.E."/>
            <person name="Sorensen J.L."/>
            <person name="Fitzpatrick D.A."/>
            <person name="Frisvad J.C."/>
            <person name="Nielsen K.L."/>
        </authorList>
    </citation>
    <scope>NUCLEOTIDE SEQUENCE [LARGE SCALE GENOMIC DNA]</scope>
    <source>
        <strain evidence="5 6">IBT 29057</strain>
    </source>
</reference>
<protein>
    <recommendedName>
        <fullName evidence="7">IEC3 subunit of the Ino80 complex, chromatin re-modelling-domain-containing protein</fullName>
    </recommendedName>
</protein>
<proteinExistence type="predicted"/>
<comment type="caution">
    <text evidence="5">The sequence shown here is derived from an EMBL/GenBank/DDBJ whole genome shotgun (WGS) entry which is preliminary data.</text>
</comment>
<feature type="domain" description="INO80 complex subunit 3 N-terminal" evidence="3">
    <location>
        <begin position="29"/>
        <end position="97"/>
    </location>
</feature>
<gene>
    <name evidence="5" type="ORF">N7450_009773</name>
</gene>
<evidence type="ECO:0000313" key="6">
    <source>
        <dbReference type="Proteomes" id="UP001216150"/>
    </source>
</evidence>
<dbReference type="InterPro" id="IPR032742">
    <property type="entry name" value="Iec3_N"/>
</dbReference>
<evidence type="ECO:0000259" key="4">
    <source>
        <dbReference type="Pfam" id="PF24244"/>
    </source>
</evidence>
<dbReference type="GO" id="GO:0031011">
    <property type="term" value="C:Ino80 complex"/>
    <property type="evidence" value="ECO:0007669"/>
    <property type="project" value="InterPro"/>
</dbReference>
<evidence type="ECO:0000256" key="1">
    <source>
        <dbReference type="SAM" id="Coils"/>
    </source>
</evidence>
<accession>A0AAD6DBV2</accession>
<evidence type="ECO:0008006" key="7">
    <source>
        <dbReference type="Google" id="ProtNLM"/>
    </source>
</evidence>
<dbReference type="InterPro" id="IPR055449">
    <property type="entry name" value="Iec3-like_M"/>
</dbReference>
<feature type="coiled-coil region" evidence="1">
    <location>
        <begin position="52"/>
        <end position="79"/>
    </location>
</feature>
<dbReference type="GO" id="GO:0006338">
    <property type="term" value="P:chromatin remodeling"/>
    <property type="evidence" value="ECO:0007669"/>
    <property type="project" value="InterPro"/>
</dbReference>
<keyword evidence="1" id="KW-0175">Coiled coil</keyword>
<dbReference type="EMBL" id="JAQJAC010000009">
    <property type="protein sequence ID" value="KAJ5572789.1"/>
    <property type="molecule type" value="Genomic_DNA"/>
</dbReference>
<evidence type="ECO:0000256" key="2">
    <source>
        <dbReference type="SAM" id="MobiDB-lite"/>
    </source>
</evidence>
<sequence>MAQEPTDSGAAMDTLPDAPAETAAKAPVRSFKKKYAKMKIKFELGNRENENLIREELRIEDLSKRIQEQNDQLLEVLLEFNESLQVSPAMRYDLNMPDDIPSLPAAEEEIPPFAYRREPGSEIMERSKGRNAYRQVEQSIKRNKEFAPAIQYSTLSKIPHTPATAADVEKITDGVERRLGYFTPEHETEYYLALDAKLGDEAAALQLERIPDPPTFAEREKDANMRNPASVQNWLRRNQPQNLQEHEVASEKSASRPSNQRSSKRAPTQRKDDETIDEDGMDAEPTPKNKRKRDEDTGYRPKGGSSRSKKKKEESTPTANRNGKKT</sequence>
<feature type="region of interest" description="Disordered" evidence="2">
    <location>
        <begin position="214"/>
        <end position="326"/>
    </location>
</feature>
<feature type="domain" description="INO80 complex subunit 3-like middle region" evidence="4">
    <location>
        <begin position="151"/>
        <end position="247"/>
    </location>
</feature>
<dbReference type="Pfam" id="PF24244">
    <property type="entry name" value="Iec3-like_M"/>
    <property type="match status" value="1"/>
</dbReference>
<dbReference type="Pfam" id="PF14612">
    <property type="entry name" value="Ino80_Iec3"/>
    <property type="match status" value="1"/>
</dbReference>
<evidence type="ECO:0000259" key="3">
    <source>
        <dbReference type="Pfam" id="PF14612"/>
    </source>
</evidence>
<name>A0AAD6DBV2_9EURO</name>
<feature type="compositionally biased region" description="Polar residues" evidence="2">
    <location>
        <begin position="227"/>
        <end position="243"/>
    </location>
</feature>
<organism evidence="5 6">
    <name type="scientific">Penicillium hetheringtonii</name>
    <dbReference type="NCBI Taxonomy" id="911720"/>
    <lineage>
        <taxon>Eukaryota</taxon>
        <taxon>Fungi</taxon>
        <taxon>Dikarya</taxon>
        <taxon>Ascomycota</taxon>
        <taxon>Pezizomycotina</taxon>
        <taxon>Eurotiomycetes</taxon>
        <taxon>Eurotiomycetidae</taxon>
        <taxon>Eurotiales</taxon>
        <taxon>Aspergillaceae</taxon>
        <taxon>Penicillium</taxon>
    </lineage>
</organism>
<dbReference type="Proteomes" id="UP001216150">
    <property type="component" value="Unassembled WGS sequence"/>
</dbReference>